<dbReference type="SUPFAM" id="SSF46894">
    <property type="entry name" value="C-terminal effector domain of the bipartite response regulators"/>
    <property type="match status" value="1"/>
</dbReference>
<proteinExistence type="predicted"/>
<feature type="repeat" description="TPR" evidence="4">
    <location>
        <begin position="692"/>
        <end position="725"/>
    </location>
</feature>
<dbReference type="PROSITE" id="PS50043">
    <property type="entry name" value="HTH_LUXR_2"/>
    <property type="match status" value="1"/>
</dbReference>
<dbReference type="Proteomes" id="UP000597444">
    <property type="component" value="Unassembled WGS sequence"/>
</dbReference>
<feature type="domain" description="HTH luxR-type" evidence="5">
    <location>
        <begin position="983"/>
        <end position="1048"/>
    </location>
</feature>
<evidence type="ECO:0000313" key="6">
    <source>
        <dbReference type="EMBL" id="GHO90302.1"/>
    </source>
</evidence>
<comment type="caution">
    <text evidence="6">The sequence shown here is derived from an EMBL/GenBank/DDBJ whole genome shotgun (WGS) entry which is preliminary data.</text>
</comment>
<dbReference type="PROSITE" id="PS50005">
    <property type="entry name" value="TPR"/>
    <property type="match status" value="1"/>
</dbReference>
<dbReference type="RefSeq" id="WP_220201274.1">
    <property type="nucleotide sequence ID" value="NZ_BNJK01000001.1"/>
</dbReference>
<evidence type="ECO:0000256" key="3">
    <source>
        <dbReference type="ARBA" id="ARBA00023163"/>
    </source>
</evidence>
<sequence length="1050" mass="118313">MPKRRLSLIQWSKSAHAYELSGSESSALGEIISERSAWFAWLQDISSFAFQSQSGVHYTVRKEHVQRNGPYWYGYRSFHGRTVKRYVGRTADLSLARLEEVAERFTDTTPSHIDPSTLPSSPLPSAPLLVSRFRPPRLPPVLVERKCLFAQLDAWRSRKLTLLWAPAGFGKTTLVNSWQSKQKDRRNGSHIAWVSLEAKDNDPTHFWRSLISTCQTWQPGIGETALVHLQRVSVLEPPLASVPLELPLTLFLNDLAHQVSEGILILDDYHSIVEPRVHETLVFFIEHLPVHIHVMILTRDEPALPLVHWRAHGDIQELSSTDLRFSQEETTHFLQETTASAFSEQTITQLDTLLEGWAAGLRLLVLAGQLTREGVERHLSTLNEGQPSGTFRGQLLDYFVSEVLVSQPEALQLFLLQTSGLPRLTGPLCDVVTDRHNSAALLETLERAGLFLEALDEAELCYRYHSLWASALRIEASQRLGEEALHAISRHASRWYEQHELAREAIETALYVHDVERAGVLIESFGASGQRYELQTLRGWLEQIPDMVVHAHPALCLYAALTFQFQEAGPTPPGAVKGRIEELLQRAEEGWQSLGKLTWVGLSFAFRALIASLQRSYSQEAVEHATNALRLLEARSSDDVDDLRATILEWRIICLGIIESAALHQGRFEEAKQLLQEALTCSQESSNRQFLGEINVRLGEVSMALGKLLQASEYYRQALSLGQSQENNEECVRALLGLAQLSFEWNDLKTSEQQASEVLELTQKVEKAGSEQAAYLLALLCSAREQNAAALLQLAALLARLQATPTQDTRELFSEALALQARLHLATGDYLAAQRSFTLLEDSAEERSFAQQMMVNILQARLQMAQGKVNEAVFLLEQLYQVAQEKQHLRSQLEIQMLLALAQASRKQKNEARKWLQQALSQAHNEGFLRIFLTEGEPLAHLLRSLLPGIREKALRSYGQTILRALTRRPEEALFLSPSSVFGRPPLERLSPQEKRVLRLLVAGWSNPEIARELVISVNTVKDHVKHLYGKLGVSNRLEAYEAARRLDLF</sequence>
<dbReference type="Pfam" id="PF17874">
    <property type="entry name" value="TPR_MalT"/>
    <property type="match status" value="1"/>
</dbReference>
<dbReference type="PANTHER" id="PTHR44688:SF16">
    <property type="entry name" value="DNA-BINDING TRANSCRIPTIONAL ACTIVATOR DEVR_DOSR"/>
    <property type="match status" value="1"/>
</dbReference>
<dbReference type="AlphaFoldDB" id="A0A8J3N0I2"/>
<dbReference type="InterPro" id="IPR036388">
    <property type="entry name" value="WH-like_DNA-bd_sf"/>
</dbReference>
<dbReference type="Pfam" id="PF00196">
    <property type="entry name" value="GerE"/>
    <property type="match status" value="1"/>
</dbReference>
<dbReference type="SMART" id="SM00421">
    <property type="entry name" value="HTH_LUXR"/>
    <property type="match status" value="1"/>
</dbReference>
<name>A0A8J3N0I2_9CHLR</name>
<dbReference type="EMBL" id="BNJK01000001">
    <property type="protein sequence ID" value="GHO90302.1"/>
    <property type="molecule type" value="Genomic_DNA"/>
</dbReference>
<dbReference type="CDD" id="cd06170">
    <property type="entry name" value="LuxR_C_like"/>
    <property type="match status" value="1"/>
</dbReference>
<dbReference type="GO" id="GO:0006355">
    <property type="term" value="P:regulation of DNA-templated transcription"/>
    <property type="evidence" value="ECO:0007669"/>
    <property type="project" value="InterPro"/>
</dbReference>
<organism evidence="6 7">
    <name type="scientific">Reticulibacter mediterranei</name>
    <dbReference type="NCBI Taxonomy" id="2778369"/>
    <lineage>
        <taxon>Bacteria</taxon>
        <taxon>Bacillati</taxon>
        <taxon>Chloroflexota</taxon>
        <taxon>Ktedonobacteria</taxon>
        <taxon>Ktedonobacterales</taxon>
        <taxon>Reticulibacteraceae</taxon>
        <taxon>Reticulibacter</taxon>
    </lineage>
</organism>
<dbReference type="SMART" id="SM00028">
    <property type="entry name" value="TPR"/>
    <property type="match status" value="4"/>
</dbReference>
<evidence type="ECO:0000256" key="2">
    <source>
        <dbReference type="ARBA" id="ARBA00023125"/>
    </source>
</evidence>
<dbReference type="PANTHER" id="PTHR44688">
    <property type="entry name" value="DNA-BINDING TRANSCRIPTIONAL ACTIVATOR DEVR_DOSR"/>
    <property type="match status" value="1"/>
</dbReference>
<dbReference type="InterPro" id="IPR011990">
    <property type="entry name" value="TPR-like_helical_dom_sf"/>
</dbReference>
<dbReference type="Gene3D" id="1.10.10.10">
    <property type="entry name" value="Winged helix-like DNA-binding domain superfamily/Winged helix DNA-binding domain"/>
    <property type="match status" value="1"/>
</dbReference>
<dbReference type="InterPro" id="IPR027417">
    <property type="entry name" value="P-loop_NTPase"/>
</dbReference>
<protein>
    <submittedName>
        <fullName evidence="6">Helix-turn-helix transcriptional regulator</fullName>
    </submittedName>
</protein>
<evidence type="ECO:0000259" key="5">
    <source>
        <dbReference type="PROSITE" id="PS50043"/>
    </source>
</evidence>
<dbReference type="Pfam" id="PF25873">
    <property type="entry name" value="WHD_MalT"/>
    <property type="match status" value="1"/>
</dbReference>
<evidence type="ECO:0000313" key="7">
    <source>
        <dbReference type="Proteomes" id="UP000597444"/>
    </source>
</evidence>
<keyword evidence="2" id="KW-0238">DNA-binding</keyword>
<dbReference type="Gene3D" id="1.25.40.10">
    <property type="entry name" value="Tetratricopeptide repeat domain"/>
    <property type="match status" value="1"/>
</dbReference>
<dbReference type="PROSITE" id="PS00622">
    <property type="entry name" value="HTH_LUXR_1"/>
    <property type="match status" value="1"/>
</dbReference>
<keyword evidence="4" id="KW-0802">TPR repeat</keyword>
<keyword evidence="3" id="KW-0804">Transcription</keyword>
<gene>
    <name evidence="6" type="primary">malT_3</name>
    <name evidence="6" type="ORF">KSF_003500</name>
</gene>
<evidence type="ECO:0000256" key="4">
    <source>
        <dbReference type="PROSITE-ProRule" id="PRU00339"/>
    </source>
</evidence>
<keyword evidence="1" id="KW-0805">Transcription regulation</keyword>
<reference evidence="6" key="1">
    <citation type="submission" date="2020-10" db="EMBL/GenBank/DDBJ databases">
        <title>Taxonomic study of unclassified bacteria belonging to the class Ktedonobacteria.</title>
        <authorList>
            <person name="Yabe S."/>
            <person name="Wang C.M."/>
            <person name="Zheng Y."/>
            <person name="Sakai Y."/>
            <person name="Cavaletti L."/>
            <person name="Monciardini P."/>
            <person name="Donadio S."/>
        </authorList>
    </citation>
    <scope>NUCLEOTIDE SEQUENCE</scope>
    <source>
        <strain evidence="6">ID150040</strain>
    </source>
</reference>
<dbReference type="Gene3D" id="3.40.50.300">
    <property type="entry name" value="P-loop containing nucleotide triphosphate hydrolases"/>
    <property type="match status" value="1"/>
</dbReference>
<dbReference type="InterPro" id="IPR016032">
    <property type="entry name" value="Sig_transdc_resp-reg_C-effctor"/>
</dbReference>
<dbReference type="InterPro" id="IPR019734">
    <property type="entry name" value="TPR_rpt"/>
</dbReference>
<dbReference type="InterPro" id="IPR000792">
    <property type="entry name" value="Tscrpt_reg_LuxR_C"/>
</dbReference>
<dbReference type="GO" id="GO:0003677">
    <property type="term" value="F:DNA binding"/>
    <property type="evidence" value="ECO:0007669"/>
    <property type="project" value="UniProtKB-KW"/>
</dbReference>
<accession>A0A8J3N0I2</accession>
<dbReference type="PRINTS" id="PR00038">
    <property type="entry name" value="HTHLUXR"/>
</dbReference>
<dbReference type="SUPFAM" id="SSF48452">
    <property type="entry name" value="TPR-like"/>
    <property type="match status" value="2"/>
</dbReference>
<dbReference type="InterPro" id="IPR059106">
    <property type="entry name" value="WHD_MalT"/>
</dbReference>
<dbReference type="InterPro" id="IPR041617">
    <property type="entry name" value="TPR_MalT"/>
</dbReference>
<evidence type="ECO:0000256" key="1">
    <source>
        <dbReference type="ARBA" id="ARBA00023015"/>
    </source>
</evidence>
<keyword evidence="7" id="KW-1185">Reference proteome</keyword>
<dbReference type="SUPFAM" id="SSF52540">
    <property type="entry name" value="P-loop containing nucleoside triphosphate hydrolases"/>
    <property type="match status" value="1"/>
</dbReference>